<organism evidence="2 3">
    <name type="scientific">Loxostege sticticalis</name>
    <name type="common">Beet webworm moth</name>
    <dbReference type="NCBI Taxonomy" id="481309"/>
    <lineage>
        <taxon>Eukaryota</taxon>
        <taxon>Metazoa</taxon>
        <taxon>Ecdysozoa</taxon>
        <taxon>Arthropoda</taxon>
        <taxon>Hexapoda</taxon>
        <taxon>Insecta</taxon>
        <taxon>Pterygota</taxon>
        <taxon>Neoptera</taxon>
        <taxon>Endopterygota</taxon>
        <taxon>Lepidoptera</taxon>
        <taxon>Glossata</taxon>
        <taxon>Ditrysia</taxon>
        <taxon>Pyraloidea</taxon>
        <taxon>Crambidae</taxon>
        <taxon>Pyraustinae</taxon>
        <taxon>Loxostege</taxon>
    </lineage>
</organism>
<gene>
    <name evidence="2" type="ORF">ABMA27_011829</name>
</gene>
<feature type="signal peptide" evidence="1">
    <location>
        <begin position="1"/>
        <end position="24"/>
    </location>
</feature>
<evidence type="ECO:0000256" key="1">
    <source>
        <dbReference type="SAM" id="SignalP"/>
    </source>
</evidence>
<reference evidence="2 3" key="1">
    <citation type="submission" date="2024-06" db="EMBL/GenBank/DDBJ databases">
        <title>A chromosome-level genome assembly of beet webworm, Loxostege sticticalis.</title>
        <authorList>
            <person name="Zhang Y."/>
        </authorList>
    </citation>
    <scope>NUCLEOTIDE SEQUENCE [LARGE SCALE GENOMIC DNA]</scope>
    <source>
        <strain evidence="2">AQ026</strain>
        <tissue evidence="2">Whole body</tissue>
    </source>
</reference>
<feature type="chain" id="PRO_5046460288" evidence="1">
    <location>
        <begin position="25"/>
        <end position="256"/>
    </location>
</feature>
<dbReference type="Proteomes" id="UP001549920">
    <property type="component" value="Unassembled WGS sequence"/>
</dbReference>
<evidence type="ECO:0000313" key="2">
    <source>
        <dbReference type="EMBL" id="KAL0895779.1"/>
    </source>
</evidence>
<evidence type="ECO:0000313" key="3">
    <source>
        <dbReference type="Proteomes" id="UP001549920"/>
    </source>
</evidence>
<keyword evidence="1" id="KW-0732">Signal</keyword>
<dbReference type="EMBL" id="JBEUOH010000003">
    <property type="protein sequence ID" value="KAL0895779.1"/>
    <property type="molecule type" value="Genomic_DNA"/>
</dbReference>
<proteinExistence type="predicted"/>
<keyword evidence="3" id="KW-1185">Reference proteome</keyword>
<protein>
    <submittedName>
        <fullName evidence="2">Uncharacterized protein</fullName>
    </submittedName>
</protein>
<name>A0ABR3IHP7_LOXSC</name>
<accession>A0ABR3IHP7</accession>
<comment type="caution">
    <text evidence="2">The sequence shown here is derived from an EMBL/GenBank/DDBJ whole genome shotgun (WGS) entry which is preliminary data.</text>
</comment>
<sequence>MATAQIVLLIEVLYFFEIFASGNSSRNASTIPCPYFRKTFPPLNVQGLVGNWRPIKAESHVTMICFNLNIRATTELEREQYVIKYGNFNGRVNWSTCFLEVVESPLGKHFLQGNGSEAGVLENIIVSRDENGTYILLDQGANQWQVVGRRGVVEMIEMQDCMSMVSVSLLREPSWPELSWPARSLFSYLSQFKYKIINYLKSIKCKNFRNYMLQTRDTTNLAIWHRSGIASLAQDRVLIQHTISKYLSTYTNLLIL</sequence>